<keyword evidence="4 6" id="KW-0472">Membrane</keyword>
<evidence type="ECO:0000256" key="5">
    <source>
        <dbReference type="ARBA" id="ARBA00038359"/>
    </source>
</evidence>
<dbReference type="Pfam" id="PF20684">
    <property type="entry name" value="Fung_rhodopsin"/>
    <property type="match status" value="1"/>
</dbReference>
<feature type="transmembrane region" description="Helical" evidence="6">
    <location>
        <begin position="99"/>
        <end position="117"/>
    </location>
</feature>
<evidence type="ECO:0000313" key="9">
    <source>
        <dbReference type="Proteomes" id="UP001310594"/>
    </source>
</evidence>
<dbReference type="EMBL" id="JAVRQU010000015">
    <property type="protein sequence ID" value="KAK5694718.1"/>
    <property type="molecule type" value="Genomic_DNA"/>
</dbReference>
<comment type="similarity">
    <text evidence="5">Belongs to the SAT4 family.</text>
</comment>
<gene>
    <name evidence="8" type="ORF">LTR97_009308</name>
</gene>
<dbReference type="PANTHER" id="PTHR33048">
    <property type="entry name" value="PTH11-LIKE INTEGRAL MEMBRANE PROTEIN (AFU_ORTHOLOGUE AFUA_5G11245)"/>
    <property type="match status" value="1"/>
</dbReference>
<evidence type="ECO:0000256" key="1">
    <source>
        <dbReference type="ARBA" id="ARBA00004141"/>
    </source>
</evidence>
<reference evidence="8" key="1">
    <citation type="submission" date="2023-08" db="EMBL/GenBank/DDBJ databases">
        <title>Black Yeasts Isolated from many extreme environments.</title>
        <authorList>
            <person name="Coleine C."/>
            <person name="Stajich J.E."/>
            <person name="Selbmann L."/>
        </authorList>
    </citation>
    <scope>NUCLEOTIDE SEQUENCE</scope>
    <source>
        <strain evidence="8">CCFEE 5810</strain>
    </source>
</reference>
<evidence type="ECO:0000259" key="7">
    <source>
        <dbReference type="Pfam" id="PF20684"/>
    </source>
</evidence>
<dbReference type="InterPro" id="IPR052337">
    <property type="entry name" value="SAT4-like"/>
</dbReference>
<dbReference type="PANTHER" id="PTHR33048:SF47">
    <property type="entry name" value="INTEGRAL MEMBRANE PROTEIN-RELATED"/>
    <property type="match status" value="1"/>
</dbReference>
<comment type="caution">
    <text evidence="8">The sequence shown here is derived from an EMBL/GenBank/DDBJ whole genome shotgun (WGS) entry which is preliminary data.</text>
</comment>
<evidence type="ECO:0000256" key="6">
    <source>
        <dbReference type="SAM" id="Phobius"/>
    </source>
</evidence>
<sequence>MFREDIDDGLAGGDPRVPHFGAHDIGWQALGPTIACVFVSTCVVALRWYTRCRLVRCVGWDDYVILLSMVLAWAMCGVIGAAVHQGVGVMQTSALETAIISQLIVANNDLWAVLVNVTKASILMQYLRIFQGARTRALCYVLLASLLPAALWAVLGGTLLCSPVAKLWYPALPGHCISAQRYWLSVAGTDIGLDLLILLLPMPAITRLHLPRKQKITMVMVFLLGFSVCVVSVARLATVLVTSAHGDFVRSGIWAIIWSVVEANVGIVCACLLALKPLVERCCPALLEETMLPKHSMRLPNARLPNLQTAAPVWPSADSSATLVSPTTPSTCKSKSESFIKRPSIPLPAMTEVDEAVHHQSRSLPMALACTSAMGY</sequence>
<feature type="transmembrane region" description="Helical" evidence="6">
    <location>
        <begin position="253"/>
        <end position="275"/>
    </location>
</feature>
<comment type="subcellular location">
    <subcellularLocation>
        <location evidence="1">Membrane</location>
        <topology evidence="1">Multi-pass membrane protein</topology>
    </subcellularLocation>
</comment>
<evidence type="ECO:0000256" key="3">
    <source>
        <dbReference type="ARBA" id="ARBA00022989"/>
    </source>
</evidence>
<evidence type="ECO:0000256" key="2">
    <source>
        <dbReference type="ARBA" id="ARBA00022692"/>
    </source>
</evidence>
<feature type="transmembrane region" description="Helical" evidence="6">
    <location>
        <begin position="25"/>
        <end position="50"/>
    </location>
</feature>
<evidence type="ECO:0000313" key="8">
    <source>
        <dbReference type="EMBL" id="KAK5694718.1"/>
    </source>
</evidence>
<evidence type="ECO:0000256" key="4">
    <source>
        <dbReference type="ARBA" id="ARBA00023136"/>
    </source>
</evidence>
<keyword evidence="2 6" id="KW-0812">Transmembrane</keyword>
<feature type="domain" description="Rhodopsin" evidence="7">
    <location>
        <begin position="46"/>
        <end position="281"/>
    </location>
</feature>
<feature type="transmembrane region" description="Helical" evidence="6">
    <location>
        <begin position="62"/>
        <end position="87"/>
    </location>
</feature>
<feature type="transmembrane region" description="Helical" evidence="6">
    <location>
        <begin position="137"/>
        <end position="160"/>
    </location>
</feature>
<accession>A0AAN7VNA4</accession>
<feature type="transmembrane region" description="Helical" evidence="6">
    <location>
        <begin position="180"/>
        <end position="200"/>
    </location>
</feature>
<dbReference type="InterPro" id="IPR049326">
    <property type="entry name" value="Rhodopsin_dom_fungi"/>
</dbReference>
<feature type="transmembrane region" description="Helical" evidence="6">
    <location>
        <begin position="221"/>
        <end position="241"/>
    </location>
</feature>
<protein>
    <recommendedName>
        <fullName evidence="7">Rhodopsin domain-containing protein</fullName>
    </recommendedName>
</protein>
<keyword evidence="3 6" id="KW-1133">Transmembrane helix</keyword>
<organism evidence="8 9">
    <name type="scientific">Elasticomyces elasticus</name>
    <dbReference type="NCBI Taxonomy" id="574655"/>
    <lineage>
        <taxon>Eukaryota</taxon>
        <taxon>Fungi</taxon>
        <taxon>Dikarya</taxon>
        <taxon>Ascomycota</taxon>
        <taxon>Pezizomycotina</taxon>
        <taxon>Dothideomycetes</taxon>
        <taxon>Dothideomycetidae</taxon>
        <taxon>Mycosphaerellales</taxon>
        <taxon>Teratosphaeriaceae</taxon>
        <taxon>Elasticomyces</taxon>
    </lineage>
</organism>
<dbReference type="GO" id="GO:0016020">
    <property type="term" value="C:membrane"/>
    <property type="evidence" value="ECO:0007669"/>
    <property type="project" value="UniProtKB-SubCell"/>
</dbReference>
<dbReference type="Proteomes" id="UP001310594">
    <property type="component" value="Unassembled WGS sequence"/>
</dbReference>
<proteinExistence type="inferred from homology"/>
<name>A0AAN7VNA4_9PEZI</name>
<dbReference type="AlphaFoldDB" id="A0AAN7VNA4"/>